<dbReference type="EMBL" id="OCNJ01000010">
    <property type="protein sequence ID" value="SOD99900.1"/>
    <property type="molecule type" value="Genomic_DNA"/>
</dbReference>
<feature type="domain" description="Histidine kinase" evidence="14">
    <location>
        <begin position="245"/>
        <end position="468"/>
    </location>
</feature>
<evidence type="ECO:0000256" key="3">
    <source>
        <dbReference type="ARBA" id="ARBA00022553"/>
    </source>
</evidence>
<dbReference type="SUPFAM" id="SSF47384">
    <property type="entry name" value="Homodimeric domain of signal transducing histidine kinase"/>
    <property type="match status" value="1"/>
</dbReference>
<dbReference type="InterPro" id="IPR001789">
    <property type="entry name" value="Sig_transdc_resp-reg_receiver"/>
</dbReference>
<evidence type="ECO:0000256" key="6">
    <source>
        <dbReference type="ARBA" id="ARBA00022777"/>
    </source>
</evidence>
<feature type="compositionally biased region" description="Low complexity" evidence="12">
    <location>
        <begin position="486"/>
        <end position="498"/>
    </location>
</feature>
<dbReference type="PRINTS" id="PR00344">
    <property type="entry name" value="BCTRLSENSOR"/>
</dbReference>
<evidence type="ECO:0000313" key="16">
    <source>
        <dbReference type="EMBL" id="SOD99900.1"/>
    </source>
</evidence>
<comment type="subunit">
    <text evidence="9">At low DSF concentrations, interacts with RpfF.</text>
</comment>
<dbReference type="SUPFAM" id="SSF55874">
    <property type="entry name" value="ATPase domain of HSP90 chaperone/DNA topoisomerase II/histidine kinase"/>
    <property type="match status" value="1"/>
</dbReference>
<dbReference type="Proteomes" id="UP000219621">
    <property type="component" value="Unassembled WGS sequence"/>
</dbReference>
<keyword evidence="13" id="KW-0812">Transmembrane</keyword>
<dbReference type="Pfam" id="PF02518">
    <property type="entry name" value="HATPase_c"/>
    <property type="match status" value="1"/>
</dbReference>
<dbReference type="GO" id="GO:0005524">
    <property type="term" value="F:ATP binding"/>
    <property type="evidence" value="ECO:0007669"/>
    <property type="project" value="UniProtKB-KW"/>
</dbReference>
<evidence type="ECO:0000256" key="5">
    <source>
        <dbReference type="ARBA" id="ARBA00022741"/>
    </source>
</evidence>
<evidence type="ECO:0000256" key="7">
    <source>
        <dbReference type="ARBA" id="ARBA00022840"/>
    </source>
</evidence>
<feature type="transmembrane region" description="Helical" evidence="13">
    <location>
        <begin position="185"/>
        <end position="208"/>
    </location>
</feature>
<dbReference type="Pfam" id="PF00512">
    <property type="entry name" value="HisKA"/>
    <property type="match status" value="1"/>
</dbReference>
<proteinExistence type="predicted"/>
<dbReference type="GO" id="GO:0000155">
    <property type="term" value="F:phosphorelay sensor kinase activity"/>
    <property type="evidence" value="ECO:0007669"/>
    <property type="project" value="InterPro"/>
</dbReference>
<dbReference type="SMART" id="SM00387">
    <property type="entry name" value="HATPase_c"/>
    <property type="match status" value="1"/>
</dbReference>
<keyword evidence="13" id="KW-0472">Membrane</keyword>
<evidence type="ECO:0000256" key="2">
    <source>
        <dbReference type="ARBA" id="ARBA00012438"/>
    </source>
</evidence>
<name>A0A286GWJ8_9PROT</name>
<feature type="modified residue" description="4-aspartylphosphate" evidence="11">
    <location>
        <position position="568"/>
    </location>
</feature>
<keyword evidence="7" id="KW-0067">ATP-binding</keyword>
<dbReference type="InterPro" id="IPR036890">
    <property type="entry name" value="HATPase_C_sf"/>
</dbReference>
<comment type="catalytic activity">
    <reaction evidence="1">
        <text>ATP + protein L-histidine = ADP + protein N-phospho-L-histidine.</text>
        <dbReference type="EC" id="2.7.13.3"/>
    </reaction>
</comment>
<dbReference type="Gene3D" id="1.10.287.130">
    <property type="match status" value="1"/>
</dbReference>
<dbReference type="InterPro" id="IPR004358">
    <property type="entry name" value="Sig_transdc_His_kin-like_C"/>
</dbReference>
<dbReference type="PANTHER" id="PTHR45339:SF1">
    <property type="entry name" value="HYBRID SIGNAL TRANSDUCTION HISTIDINE KINASE J"/>
    <property type="match status" value="1"/>
</dbReference>
<accession>A0A286GWJ8</accession>
<dbReference type="FunFam" id="1.10.287.130:FF:000002">
    <property type="entry name" value="Two-component osmosensing histidine kinase"/>
    <property type="match status" value="1"/>
</dbReference>
<evidence type="ECO:0000256" key="9">
    <source>
        <dbReference type="ARBA" id="ARBA00064003"/>
    </source>
</evidence>
<dbReference type="SMART" id="SM00388">
    <property type="entry name" value="HisKA"/>
    <property type="match status" value="1"/>
</dbReference>
<dbReference type="AlphaFoldDB" id="A0A286GWJ8"/>
<keyword evidence="8" id="KW-0902">Two-component regulatory system</keyword>
<evidence type="ECO:0000256" key="10">
    <source>
        <dbReference type="ARBA" id="ARBA00068150"/>
    </source>
</evidence>
<keyword evidence="3 11" id="KW-0597">Phosphoprotein</keyword>
<dbReference type="InterPro" id="IPR011006">
    <property type="entry name" value="CheY-like_superfamily"/>
</dbReference>
<dbReference type="SUPFAM" id="SSF52172">
    <property type="entry name" value="CheY-like"/>
    <property type="match status" value="1"/>
</dbReference>
<dbReference type="Gene3D" id="3.30.565.10">
    <property type="entry name" value="Histidine kinase-like ATPase, C-terminal domain"/>
    <property type="match status" value="1"/>
</dbReference>
<keyword evidence="17" id="KW-1185">Reference proteome</keyword>
<dbReference type="InterPro" id="IPR005467">
    <property type="entry name" value="His_kinase_dom"/>
</dbReference>
<keyword evidence="4" id="KW-0808">Transferase</keyword>
<protein>
    <recommendedName>
        <fullName evidence="10">Sensory/regulatory protein RpfC</fullName>
        <ecNumber evidence="2">2.7.13.3</ecNumber>
    </recommendedName>
</protein>
<dbReference type="FunFam" id="3.30.565.10:FF:000010">
    <property type="entry name" value="Sensor histidine kinase RcsC"/>
    <property type="match status" value="1"/>
</dbReference>
<evidence type="ECO:0000256" key="8">
    <source>
        <dbReference type="ARBA" id="ARBA00023012"/>
    </source>
</evidence>
<dbReference type="Gene3D" id="3.40.50.2300">
    <property type="match status" value="1"/>
</dbReference>
<dbReference type="CDD" id="cd17546">
    <property type="entry name" value="REC_hyHK_CKI1_RcsC-like"/>
    <property type="match status" value="1"/>
</dbReference>
<keyword evidence="5" id="KW-0547">Nucleotide-binding</keyword>
<dbReference type="InterPro" id="IPR003594">
    <property type="entry name" value="HATPase_dom"/>
</dbReference>
<evidence type="ECO:0000256" key="12">
    <source>
        <dbReference type="SAM" id="MobiDB-lite"/>
    </source>
</evidence>
<evidence type="ECO:0000259" key="15">
    <source>
        <dbReference type="PROSITE" id="PS50110"/>
    </source>
</evidence>
<evidence type="ECO:0000256" key="1">
    <source>
        <dbReference type="ARBA" id="ARBA00000085"/>
    </source>
</evidence>
<dbReference type="SMART" id="SM00448">
    <property type="entry name" value="REC"/>
    <property type="match status" value="1"/>
</dbReference>
<dbReference type="PANTHER" id="PTHR45339">
    <property type="entry name" value="HYBRID SIGNAL TRANSDUCTION HISTIDINE KINASE J"/>
    <property type="match status" value="1"/>
</dbReference>
<sequence length="735" mass="75192">MLGHSTTLAVVAAIFIVLTYGLTVWVAGRILTDGIVQATGNANHTALGVIANERGDDLRALIAGLAAVPPEEVAGSPEFGAMDFLMRHATQGTDIVALKVFSPDGLTLYATDRGRAGGDGSGSALFQAAAAGDVVSALNRAAGGGWLVSTYAPLPGATGGVAAVLEIYADRTAAVEEARSAVRRLVLATGPVVVVATGLVIGLVLGAARRQGRQTRALADLAAENMRAREAAENADRAKTRFLANVSHELRTPMNGIIGMCYLAQRTNPTPAQRDYLGKINESAQSLLRTLNGILDFSRIEDGALRIVAAAMDPRAVAEDAVAAVRAGARAKGLTVVLVCPTPLPTAVLGDADQVRQILLKLLGNAVKFTERGSVALTVTAPEPPPAPGRVRLRFEVSDTGIGMDAETLACLFGGARQGDDSRTRRYGGLGLGLALADRLAALMGGGIAVESTPGRGSRFIVDLPFELTEADALLGPAASPEADRAPASPEPAAGAAAPPSPPPAPVAAAARAGGRRVLLVEDNAVNRAVIAGYMGDGPDDLVAVDGGHAALALLQAPGAFFDAIFMDLQMPGMDGLEATRRIRALADWQSVPIIALTAHTSPEDRQRCLAAGMNDHLGKPVRLNDLSDCLDRWCGPVAAAGPAPLPPELAARVRPLLVTLASLVGGGDVAASATAGEIAEALAGTALAEAGARLLALVDDFDFDAAAAAVVDLARHCDAACPPADGPSTEFVKP</sequence>
<evidence type="ECO:0000256" key="11">
    <source>
        <dbReference type="PROSITE-ProRule" id="PRU00169"/>
    </source>
</evidence>
<organism evidence="16 17">
    <name type="scientific">Caenispirillum bisanense</name>
    <dbReference type="NCBI Taxonomy" id="414052"/>
    <lineage>
        <taxon>Bacteria</taxon>
        <taxon>Pseudomonadati</taxon>
        <taxon>Pseudomonadota</taxon>
        <taxon>Alphaproteobacteria</taxon>
        <taxon>Rhodospirillales</taxon>
        <taxon>Novispirillaceae</taxon>
        <taxon>Caenispirillum</taxon>
    </lineage>
</organism>
<evidence type="ECO:0000313" key="17">
    <source>
        <dbReference type="Proteomes" id="UP000219621"/>
    </source>
</evidence>
<feature type="region of interest" description="Disordered" evidence="12">
    <location>
        <begin position="478"/>
        <end position="509"/>
    </location>
</feature>
<gene>
    <name evidence="16" type="ORF">SAMN05421508_11084</name>
</gene>
<feature type="domain" description="Response regulatory" evidence="15">
    <location>
        <begin position="517"/>
        <end position="635"/>
    </location>
</feature>
<feature type="transmembrane region" description="Helical" evidence="13">
    <location>
        <begin position="6"/>
        <end position="27"/>
    </location>
</feature>
<keyword evidence="6 16" id="KW-0418">Kinase</keyword>
<dbReference type="PROSITE" id="PS50110">
    <property type="entry name" value="RESPONSE_REGULATORY"/>
    <property type="match status" value="1"/>
</dbReference>
<evidence type="ECO:0000256" key="4">
    <source>
        <dbReference type="ARBA" id="ARBA00022679"/>
    </source>
</evidence>
<evidence type="ECO:0000259" key="14">
    <source>
        <dbReference type="PROSITE" id="PS50109"/>
    </source>
</evidence>
<dbReference type="InterPro" id="IPR036097">
    <property type="entry name" value="HisK_dim/P_sf"/>
</dbReference>
<reference evidence="16 17" key="1">
    <citation type="submission" date="2017-09" db="EMBL/GenBank/DDBJ databases">
        <authorList>
            <person name="Ehlers B."/>
            <person name="Leendertz F.H."/>
        </authorList>
    </citation>
    <scope>NUCLEOTIDE SEQUENCE [LARGE SCALE GENOMIC DNA]</scope>
    <source>
        <strain evidence="16 17">USBA 140</strain>
    </source>
</reference>
<dbReference type="Pfam" id="PF00072">
    <property type="entry name" value="Response_reg"/>
    <property type="match status" value="1"/>
</dbReference>
<dbReference type="PROSITE" id="PS50109">
    <property type="entry name" value="HIS_KIN"/>
    <property type="match status" value="1"/>
</dbReference>
<dbReference type="InterPro" id="IPR003661">
    <property type="entry name" value="HisK_dim/P_dom"/>
</dbReference>
<dbReference type="CDD" id="cd00082">
    <property type="entry name" value="HisKA"/>
    <property type="match status" value="1"/>
</dbReference>
<dbReference type="EC" id="2.7.13.3" evidence="2"/>
<keyword evidence="13" id="KW-1133">Transmembrane helix</keyword>
<evidence type="ECO:0000256" key="13">
    <source>
        <dbReference type="SAM" id="Phobius"/>
    </source>
</evidence>